<comment type="caution">
    <text evidence="5">The sequence shown here is derived from an EMBL/GenBank/DDBJ whole genome shotgun (WGS) entry which is preliminary data.</text>
</comment>
<dbReference type="Proteomes" id="UP000192578">
    <property type="component" value="Unassembled WGS sequence"/>
</dbReference>
<evidence type="ECO:0000256" key="3">
    <source>
        <dbReference type="ARBA" id="ARBA00029509"/>
    </source>
</evidence>
<keyword evidence="2 4" id="KW-0866">Nonsense-mediated mRNA decay</keyword>
<dbReference type="GO" id="GO:0000184">
    <property type="term" value="P:nuclear-transcribed mRNA catabolic process, nonsense-mediated decay"/>
    <property type="evidence" value="ECO:0007669"/>
    <property type="project" value="UniProtKB-UniRule"/>
</dbReference>
<comment type="function">
    <text evidence="4">Involved in nonsense-mediated decay (NMD) of mRNAs containing premature stop codons.</text>
</comment>
<dbReference type="Pfam" id="PF10220">
    <property type="entry name" value="Smg8_Smg9"/>
    <property type="match status" value="2"/>
</dbReference>
<dbReference type="EMBL" id="MTYJ01000033">
    <property type="protein sequence ID" value="OQV20140.1"/>
    <property type="molecule type" value="Genomic_DNA"/>
</dbReference>
<gene>
    <name evidence="5" type="ORF">BV898_05932</name>
</gene>
<evidence type="ECO:0000313" key="5">
    <source>
        <dbReference type="EMBL" id="OQV20140.1"/>
    </source>
</evidence>
<proteinExistence type="inferred from homology"/>
<reference evidence="6" key="1">
    <citation type="submission" date="2017-01" db="EMBL/GenBank/DDBJ databases">
        <title>Comparative genomics of anhydrobiosis in the tardigrade Hypsibius dujardini.</title>
        <authorList>
            <person name="Yoshida Y."/>
            <person name="Koutsovoulos G."/>
            <person name="Laetsch D."/>
            <person name="Stevens L."/>
            <person name="Kumar S."/>
            <person name="Horikawa D."/>
            <person name="Ishino K."/>
            <person name="Komine S."/>
            <person name="Tomita M."/>
            <person name="Blaxter M."/>
            <person name="Arakawa K."/>
        </authorList>
    </citation>
    <scope>NUCLEOTIDE SEQUENCE [LARGE SCALE GENOMIC DNA]</scope>
    <source>
        <strain evidence="6">Z151</strain>
    </source>
</reference>
<organism evidence="5 6">
    <name type="scientific">Hypsibius exemplaris</name>
    <name type="common">Freshwater tardigrade</name>
    <dbReference type="NCBI Taxonomy" id="2072580"/>
    <lineage>
        <taxon>Eukaryota</taxon>
        <taxon>Metazoa</taxon>
        <taxon>Ecdysozoa</taxon>
        <taxon>Tardigrada</taxon>
        <taxon>Eutardigrada</taxon>
        <taxon>Parachela</taxon>
        <taxon>Hypsibioidea</taxon>
        <taxon>Hypsibiidae</taxon>
        <taxon>Hypsibius</taxon>
    </lineage>
</organism>
<dbReference type="AlphaFoldDB" id="A0A1W0WY63"/>
<dbReference type="PANTHER" id="PTHR13091">
    <property type="entry name" value="AMPLIFIED IN BREAST CANCER 2-RELATED"/>
    <property type="match status" value="1"/>
</dbReference>
<keyword evidence="6" id="KW-1185">Reference proteome</keyword>
<evidence type="ECO:0000256" key="1">
    <source>
        <dbReference type="ARBA" id="ARBA00006443"/>
    </source>
</evidence>
<name>A0A1W0WY63_HYPEX</name>
<comment type="similarity">
    <text evidence="1 4">Belongs to the SMG8 family.</text>
</comment>
<sequence length="877" mass="98624">MDSGVDPSLEWIRIDIGYLDSTSLQALSRFVARNSTSNPPAFIALVGSVNSKTSLEDSPEIQAILDNTLPCYVLAKASDDLDYVPASAVSVYHRMGTDVFYLRVHGRSVDVVQNVAKRAFSTDQDPADEIELDLAEQDSEYSRLLVFVFALSHTILWFQSDSLFSNYELRLLKIVDLARLRGQKSISKVFSGLTTFTDWIREGCICCPRLVFVFSGLPRGITSSDKLATKKAEQDCSVRLYTVLKKCRLISIPRSSGLCFLSAKKEIVVFAKDRQHCLCIFPNSKESDTDKAKMSEFFLPTTTTKPATTELGNRNPLTDFDRFSEPNSFARMLATCTKDILNANSVSAGLRPSGFAWPSHFYRPSVSEWFLAAIQLHSLLFHGEEFRSLLDSKLGCAMSISRKYSRSVAAFTASSFTLRTSDSSVRQIRNCLHSYMQFARGPALKGFGVALTTYLSNNAKSRRQCSAVSLYGSRCIKQIHWTPAQFAILPPKLRKNRLPVLRHQSSGTLMGFCSCGRTAHQRPEPFNIREANEQFYEMMDLNCCGQLENRIDFPSVSRKDLTPKEEKKPEVTTLKRYDSFPELHTAVQLNDKDISQPYINVVVEPSSEPPGTLVIVPKAKRHPQMFQLGMSYDVAPKISSWVAYGLGPSSRYRHAYGLEHHLQADFLNLYHHLLPIDAEIVLARTHRMVKHLPNRPTQIQTIEPRPWHSLIYFGLDYECPKGHRFMYKSKEVYDMSSNGRIDAAQAVAEDILLHGAPLFMRCPCKGAEENRHFIAQLMRIHVVTPKDPNEPLRLGIFPKIKTGRAIPAFTPGLPTPVILGPGTYWVLRLPFSYYDSVRGRGPFCAPRISYPKHRKLPCSGSLLGGFITFAESDSDTV</sequence>
<evidence type="ECO:0000256" key="2">
    <source>
        <dbReference type="ARBA" id="ARBA00023161"/>
    </source>
</evidence>
<evidence type="ECO:0000313" key="6">
    <source>
        <dbReference type="Proteomes" id="UP000192578"/>
    </source>
</evidence>
<dbReference type="InterPro" id="IPR019354">
    <property type="entry name" value="SMG8-like"/>
</dbReference>
<dbReference type="PANTHER" id="PTHR13091:SF0">
    <property type="entry name" value="NONSENSE-MEDIATED MRNA DECAY FACTOR SMG8"/>
    <property type="match status" value="1"/>
</dbReference>
<accession>A0A1W0WY63</accession>
<protein>
    <recommendedName>
        <fullName evidence="3 4">Nonsense-mediated mRNA decay factor SMG8</fullName>
    </recommendedName>
</protein>
<evidence type="ECO:0000256" key="4">
    <source>
        <dbReference type="RuleBase" id="RU367133"/>
    </source>
</evidence>
<dbReference type="OrthoDB" id="63589at2759"/>